<comment type="caution">
    <text evidence="4">The sequence shown here is derived from an EMBL/GenBank/DDBJ whole genome shotgun (WGS) entry which is preliminary data.</text>
</comment>
<reference evidence="5 6" key="1">
    <citation type="submission" date="2019-01" db="EMBL/GenBank/DDBJ databases">
        <title>Oerskovia turbata Genome sequencing and assembly.</title>
        <authorList>
            <person name="Dou T."/>
        </authorList>
    </citation>
    <scope>NUCLEOTIDE SEQUENCE [LARGE SCALE GENOMIC DNA]</scope>
    <source>
        <strain evidence="4 5">JCM12123</strain>
        <strain evidence="3 6">JCM3160</strain>
    </source>
</reference>
<gene>
    <name evidence="3" type="ORF">EQW73_10130</name>
    <name evidence="4" type="ORF">EQW78_11590</name>
</gene>
<dbReference type="SUPFAM" id="SSF52540">
    <property type="entry name" value="P-loop containing nucleoside triphosphate hydrolases"/>
    <property type="match status" value="1"/>
</dbReference>
<evidence type="ECO:0000256" key="1">
    <source>
        <dbReference type="SAM" id="MobiDB-lite"/>
    </source>
</evidence>
<organism evidence="4 5">
    <name type="scientific">Oerskovia turbata</name>
    <dbReference type="NCBI Taxonomy" id="1713"/>
    <lineage>
        <taxon>Bacteria</taxon>
        <taxon>Bacillati</taxon>
        <taxon>Actinomycetota</taxon>
        <taxon>Actinomycetes</taxon>
        <taxon>Micrococcales</taxon>
        <taxon>Cellulomonadaceae</taxon>
        <taxon>Oerskovia</taxon>
    </lineage>
</organism>
<evidence type="ECO:0000313" key="4">
    <source>
        <dbReference type="EMBL" id="RXR33408.1"/>
    </source>
</evidence>
<dbReference type="Proteomes" id="UP000290517">
    <property type="component" value="Unassembled WGS sequence"/>
</dbReference>
<dbReference type="Pfam" id="PF10593">
    <property type="entry name" value="Z1"/>
    <property type="match status" value="1"/>
</dbReference>
<evidence type="ECO:0000313" key="5">
    <source>
        <dbReference type="Proteomes" id="UP000289805"/>
    </source>
</evidence>
<dbReference type="AlphaFoldDB" id="A0A4Q1KTC8"/>
<feature type="domain" description="Putative endonuclease Z1" evidence="2">
    <location>
        <begin position="288"/>
        <end position="507"/>
    </location>
</feature>
<evidence type="ECO:0000313" key="3">
    <source>
        <dbReference type="EMBL" id="RXR25842.1"/>
    </source>
</evidence>
<dbReference type="InterPro" id="IPR027417">
    <property type="entry name" value="P-loop_NTPase"/>
</dbReference>
<sequence>MTSHANLWAPQPGEKLQGLLARTNLIAHEQARVERETLRILGRCRAPEWDNDGNAAELVVGAVQSGKTLSFTGLIAAARDNGFPLVVVLAGTKTNLRNQTYERLVRDLAMDGDGGLPSWYPVNDLRPANAQEIFARVQRWQDDRRVRGRVTTVAVVLKNHASLRRARSVLAEVLGQIPGAPVMFIDDEADQAGLNVARSDAEESPTYRAIRLLRETAGNHSYVLYTATPQAPLLIALEDTLSPRTVSVLTPGDGYVGGADLFDESYTGFVREINDDALDDASISPPESLERAIATYLLAMGIAQFRGSPRPLTMLIHPSSGTDLHRAYEIWVRGIMDRLTVGLTDGDEVLRDQVAKEVFLPAYDDLSSTGGNMVEGVRVPLEELIEMLGDGGYLEAVRVRVVNSAQGNEISSSEWTQAPGWVVIGGNKLDRGFTVENLAVTYMPRGPGVRNADTVQQRGRFFGYKRAYLDQLRAWMNPDTSDVFQKYVRHENAMRDALSDLDSNGRELSTWRRTILLDSSLNPTRRAVISLDVNDFRLRGWVLTQTHVYGEPTGPTAAGRSRLDGLRASATDDPRDRRTGARNTVVRSTWSEVAEVLVDWRAAAGEKNILYAILLALGSVEGEVPVDVVFMNGGATRDRGPSVASRPVLAVAGWDLNRIDDVEALEVGNLMQGPDPDDGSTYPGDRGFTAVDAVTVEVHELAVEVGLAARSRATSLAIHIPTDLGDRVILQAEQAE</sequence>
<keyword evidence="6" id="KW-1185">Reference proteome</keyword>
<feature type="region of interest" description="Disordered" evidence="1">
    <location>
        <begin position="552"/>
        <end position="582"/>
    </location>
</feature>
<proteinExistence type="predicted"/>
<evidence type="ECO:0000313" key="6">
    <source>
        <dbReference type="Proteomes" id="UP000290517"/>
    </source>
</evidence>
<feature type="compositionally biased region" description="Basic and acidic residues" evidence="1">
    <location>
        <begin position="561"/>
        <end position="579"/>
    </location>
</feature>
<dbReference type="STRING" id="1713.GCA_000718325_01714"/>
<protein>
    <recommendedName>
        <fullName evidence="2">Putative endonuclease Z1 domain-containing protein</fullName>
    </recommendedName>
</protein>
<dbReference type="EMBL" id="SDJQ01000014">
    <property type="protein sequence ID" value="RXR33408.1"/>
    <property type="molecule type" value="Genomic_DNA"/>
</dbReference>
<dbReference type="RefSeq" id="WP_084689987.1">
    <property type="nucleotide sequence ID" value="NZ_JOFV01000006.1"/>
</dbReference>
<dbReference type="Proteomes" id="UP000289805">
    <property type="component" value="Unassembled WGS sequence"/>
</dbReference>
<dbReference type="InterPro" id="IPR018310">
    <property type="entry name" value="Put_endonuclease_Z1-dom"/>
</dbReference>
<name>A0A4Q1KTC8_9CELL</name>
<dbReference type="EMBL" id="SDJR01000005">
    <property type="protein sequence ID" value="RXR25842.1"/>
    <property type="molecule type" value="Genomic_DNA"/>
</dbReference>
<dbReference type="OrthoDB" id="436461at2"/>
<accession>A0A4Q1KTC8</accession>
<evidence type="ECO:0000259" key="2">
    <source>
        <dbReference type="Pfam" id="PF10593"/>
    </source>
</evidence>